<accession>A0ABN7XBY4</accession>
<dbReference type="Pfam" id="PF01764">
    <property type="entry name" value="Lipase_3"/>
    <property type="match status" value="1"/>
</dbReference>
<feature type="domain" description="Fungal lipase-type" evidence="15">
    <location>
        <begin position="20"/>
        <end position="116"/>
    </location>
</feature>
<evidence type="ECO:0000256" key="14">
    <source>
        <dbReference type="ARBA" id="ARBA00026104"/>
    </source>
</evidence>
<sequence length="185" mass="21432">TINDLYTDLQGYIESTEENGYHSGMYTSASFILLDLLKKTSIIKKEYSIKVIGHSLGAGMSAILVIQLKLLLQNHNIHAWNFATPPCCTLQSAQNYEKLITNFVNEENIVPRLSLENLYYFKNLYLFLKDKKNEKPEPKDDKNLFIPGTIYYIYKNDKIIKCGITKAEYLYEITPQQNLLEHNPR</sequence>
<evidence type="ECO:0000256" key="6">
    <source>
        <dbReference type="ARBA" id="ARBA00022723"/>
    </source>
</evidence>
<evidence type="ECO:0000313" key="16">
    <source>
        <dbReference type="EMBL" id="CAG8852724.1"/>
    </source>
</evidence>
<evidence type="ECO:0000256" key="5">
    <source>
        <dbReference type="ARBA" id="ARBA00022692"/>
    </source>
</evidence>
<keyword evidence="11" id="KW-0443">Lipid metabolism</keyword>
<dbReference type="PANTHER" id="PTHR45792">
    <property type="entry name" value="DIACYLGLYCEROL LIPASE HOMOLOG-RELATED"/>
    <property type="match status" value="1"/>
</dbReference>
<evidence type="ECO:0000256" key="1">
    <source>
        <dbReference type="ARBA" id="ARBA00001913"/>
    </source>
</evidence>
<dbReference type="CDD" id="cd00519">
    <property type="entry name" value="Lipase_3"/>
    <property type="match status" value="1"/>
</dbReference>
<organism evidence="16 17">
    <name type="scientific">Gigaspora margarita</name>
    <dbReference type="NCBI Taxonomy" id="4874"/>
    <lineage>
        <taxon>Eukaryota</taxon>
        <taxon>Fungi</taxon>
        <taxon>Fungi incertae sedis</taxon>
        <taxon>Mucoromycota</taxon>
        <taxon>Glomeromycotina</taxon>
        <taxon>Glomeromycetes</taxon>
        <taxon>Diversisporales</taxon>
        <taxon>Gigasporaceae</taxon>
        <taxon>Gigaspora</taxon>
    </lineage>
</organism>
<keyword evidence="5" id="KW-0812">Transmembrane</keyword>
<evidence type="ECO:0000256" key="11">
    <source>
        <dbReference type="ARBA" id="ARBA00023098"/>
    </source>
</evidence>
<evidence type="ECO:0000256" key="4">
    <source>
        <dbReference type="ARBA" id="ARBA00022553"/>
    </source>
</evidence>
<evidence type="ECO:0000256" key="7">
    <source>
        <dbReference type="ARBA" id="ARBA00022801"/>
    </source>
</evidence>
<keyword evidence="8" id="KW-0106">Calcium</keyword>
<reference evidence="16 17" key="1">
    <citation type="submission" date="2021-06" db="EMBL/GenBank/DDBJ databases">
        <authorList>
            <person name="Kallberg Y."/>
            <person name="Tangrot J."/>
            <person name="Rosling A."/>
        </authorList>
    </citation>
    <scope>NUCLEOTIDE SEQUENCE [LARGE SCALE GENOMIC DNA]</scope>
    <source>
        <strain evidence="16 17">120-4 pot B 10/14</strain>
    </source>
</reference>
<keyword evidence="7" id="KW-0378">Hydrolase</keyword>
<feature type="non-terminal residue" evidence="16">
    <location>
        <position position="185"/>
    </location>
</feature>
<keyword evidence="17" id="KW-1185">Reference proteome</keyword>
<comment type="subcellular location">
    <subcellularLocation>
        <location evidence="2">Cell membrane</location>
        <topology evidence="2">Multi-pass membrane protein</topology>
    </subcellularLocation>
</comment>
<protein>
    <recommendedName>
        <fullName evidence="14">sn-1-specific diacylglycerol lipase</fullName>
        <ecNumber evidence="14">3.1.1.116</ecNumber>
    </recommendedName>
</protein>
<dbReference type="InterPro" id="IPR002921">
    <property type="entry name" value="Fungal_lipase-type"/>
</dbReference>
<gene>
    <name evidence="16" type="ORF">GMARGA_LOCUS41545</name>
</gene>
<evidence type="ECO:0000259" key="15">
    <source>
        <dbReference type="Pfam" id="PF01764"/>
    </source>
</evidence>
<evidence type="ECO:0000256" key="13">
    <source>
        <dbReference type="ARBA" id="ARBA00024531"/>
    </source>
</evidence>
<comment type="cofactor">
    <cofactor evidence="1">
        <name>Ca(2+)</name>
        <dbReference type="ChEBI" id="CHEBI:29108"/>
    </cofactor>
</comment>
<proteinExistence type="predicted"/>
<evidence type="ECO:0000256" key="8">
    <source>
        <dbReference type="ARBA" id="ARBA00022837"/>
    </source>
</evidence>
<evidence type="ECO:0000256" key="9">
    <source>
        <dbReference type="ARBA" id="ARBA00022963"/>
    </source>
</evidence>
<name>A0ABN7XBY4_GIGMA</name>
<dbReference type="InterPro" id="IPR029058">
    <property type="entry name" value="AB_hydrolase_fold"/>
</dbReference>
<comment type="caution">
    <text evidence="16">The sequence shown here is derived from an EMBL/GenBank/DDBJ whole genome shotgun (WGS) entry which is preliminary data.</text>
</comment>
<dbReference type="SUPFAM" id="SSF53474">
    <property type="entry name" value="alpha/beta-Hydrolases"/>
    <property type="match status" value="1"/>
</dbReference>
<dbReference type="EMBL" id="CAJVQB010115537">
    <property type="protein sequence ID" value="CAG8852724.1"/>
    <property type="molecule type" value="Genomic_DNA"/>
</dbReference>
<dbReference type="PANTHER" id="PTHR45792:SF7">
    <property type="entry name" value="PUTATIVE (AFU_ORTHOLOGUE AFUA_6G02710)-RELATED"/>
    <property type="match status" value="1"/>
</dbReference>
<keyword evidence="6" id="KW-0479">Metal-binding</keyword>
<dbReference type="EC" id="3.1.1.116" evidence="14"/>
<keyword evidence="12" id="KW-0472">Membrane</keyword>
<keyword evidence="4" id="KW-0597">Phosphoprotein</keyword>
<evidence type="ECO:0000256" key="3">
    <source>
        <dbReference type="ARBA" id="ARBA00022475"/>
    </source>
</evidence>
<comment type="catalytic activity">
    <reaction evidence="13">
        <text>a 1,2-diacyl-sn-glycerol + H2O = a 2-acylglycerol + a fatty acid + H(+)</text>
        <dbReference type="Rhea" id="RHEA:33275"/>
        <dbReference type="ChEBI" id="CHEBI:15377"/>
        <dbReference type="ChEBI" id="CHEBI:15378"/>
        <dbReference type="ChEBI" id="CHEBI:17389"/>
        <dbReference type="ChEBI" id="CHEBI:17815"/>
        <dbReference type="ChEBI" id="CHEBI:28868"/>
        <dbReference type="EC" id="3.1.1.116"/>
    </reaction>
    <physiologicalReaction direction="left-to-right" evidence="13">
        <dbReference type="Rhea" id="RHEA:33276"/>
    </physiologicalReaction>
</comment>
<keyword evidence="10" id="KW-1133">Transmembrane helix</keyword>
<dbReference type="Gene3D" id="3.40.50.1820">
    <property type="entry name" value="alpha/beta hydrolase"/>
    <property type="match status" value="1"/>
</dbReference>
<keyword evidence="3" id="KW-1003">Cell membrane</keyword>
<feature type="non-terminal residue" evidence="16">
    <location>
        <position position="1"/>
    </location>
</feature>
<dbReference type="Proteomes" id="UP000789901">
    <property type="component" value="Unassembled WGS sequence"/>
</dbReference>
<dbReference type="InterPro" id="IPR052214">
    <property type="entry name" value="DAG_Lipase-Related"/>
</dbReference>
<evidence type="ECO:0000313" key="17">
    <source>
        <dbReference type="Proteomes" id="UP000789901"/>
    </source>
</evidence>
<evidence type="ECO:0000256" key="12">
    <source>
        <dbReference type="ARBA" id="ARBA00023136"/>
    </source>
</evidence>
<evidence type="ECO:0000256" key="2">
    <source>
        <dbReference type="ARBA" id="ARBA00004651"/>
    </source>
</evidence>
<keyword evidence="9" id="KW-0442">Lipid degradation</keyword>
<evidence type="ECO:0000256" key="10">
    <source>
        <dbReference type="ARBA" id="ARBA00022989"/>
    </source>
</evidence>